<accession>A0A7L9MCW6</accession>
<dbReference type="Proteomes" id="UP000593625">
    <property type="component" value="Chromosome I"/>
</dbReference>
<sequence>MIQISHLDGFAEKLIQMDVHIDAAVMQFALLSAERCRYVAQIKTA</sequence>
<dbReference type="RefSeq" id="WP_002971400.1">
    <property type="nucleotide sequence ID" value="NZ_CP054955.1"/>
</dbReference>
<name>A0A7L9MCW6_BRUSS</name>
<proteinExistence type="predicted"/>
<reference evidence="1 2" key="1">
    <citation type="submission" date="2020-06" db="EMBL/GenBank/DDBJ databases">
        <title>New insights into brucella suis CRO type strains.</title>
        <authorList>
            <person name="Duvnjak S."/>
            <person name="Pavlinec Z."/>
            <person name="Vaser R."/>
            <person name="Sikic M."/>
            <person name="Kizanovic K."/>
            <person name="Spicic S."/>
        </authorList>
    </citation>
    <scope>NUCLEOTIDE SEQUENCE [LARGE SCALE GENOMIC DNA]</scope>
    <source>
        <strain evidence="1 2">CVI_72</strain>
    </source>
</reference>
<gene>
    <name evidence="1" type="ORF">HUZ30_06570</name>
</gene>
<evidence type="ECO:0000313" key="1">
    <source>
        <dbReference type="EMBL" id="QOK64411.1"/>
    </source>
</evidence>
<evidence type="ECO:0000313" key="2">
    <source>
        <dbReference type="Proteomes" id="UP000593625"/>
    </source>
</evidence>
<dbReference type="EMBL" id="CP054955">
    <property type="protein sequence ID" value="QOK64411.1"/>
    <property type="molecule type" value="Genomic_DNA"/>
</dbReference>
<protein>
    <submittedName>
        <fullName evidence="1">Uncharacterized protein</fullName>
    </submittedName>
</protein>
<dbReference type="GeneID" id="45126602"/>
<dbReference type="AlphaFoldDB" id="A0A7L9MCW6"/>
<organism evidence="1 2">
    <name type="scientific">Brucella suis bv. 4</name>
    <dbReference type="NCBI Taxonomy" id="1567501"/>
    <lineage>
        <taxon>Bacteria</taxon>
        <taxon>Pseudomonadati</taxon>
        <taxon>Pseudomonadota</taxon>
        <taxon>Alphaproteobacteria</taxon>
        <taxon>Hyphomicrobiales</taxon>
        <taxon>Brucellaceae</taxon>
        <taxon>Brucella/Ochrobactrum group</taxon>
        <taxon>Brucella</taxon>
    </lineage>
</organism>